<dbReference type="GO" id="GO:0008270">
    <property type="term" value="F:zinc ion binding"/>
    <property type="evidence" value="ECO:0007669"/>
    <property type="project" value="UniProtKB-KW"/>
</dbReference>
<dbReference type="EMBL" id="JAYWIO010000004">
    <property type="protein sequence ID" value="KAK7266704.1"/>
    <property type="molecule type" value="Genomic_DNA"/>
</dbReference>
<dbReference type="InterPro" id="IPR001357">
    <property type="entry name" value="BRCT_dom"/>
</dbReference>
<keyword evidence="9" id="KW-0472">Membrane</keyword>
<evidence type="ECO:0000256" key="1">
    <source>
        <dbReference type="ARBA" id="ARBA00004286"/>
    </source>
</evidence>
<comment type="caution">
    <text evidence="12">The sequence shown here is derived from an EMBL/GenBank/DDBJ whole genome shotgun (WGS) entry which is preliminary data.</text>
</comment>
<comment type="subcellular location">
    <subcellularLocation>
        <location evidence="1">Chromosome</location>
    </subcellularLocation>
</comment>
<dbReference type="InterPro" id="IPR013083">
    <property type="entry name" value="Znf_RING/FYVE/PHD"/>
</dbReference>
<reference evidence="12 13" key="1">
    <citation type="submission" date="2024-01" db="EMBL/GenBank/DDBJ databases">
        <title>The genomes of 5 underutilized Papilionoideae crops provide insights into root nodulation and disease resistanc.</title>
        <authorList>
            <person name="Yuan L."/>
        </authorList>
    </citation>
    <scope>NUCLEOTIDE SEQUENCE [LARGE SCALE GENOMIC DNA]</scope>
    <source>
        <strain evidence="12">ZHUSHIDOU_FW_LH</strain>
        <tissue evidence="12">Leaf</tissue>
    </source>
</reference>
<accession>A0AAN9F147</accession>
<dbReference type="SUPFAM" id="SSF57850">
    <property type="entry name" value="RING/U-box"/>
    <property type="match status" value="1"/>
</dbReference>
<evidence type="ECO:0000259" key="10">
    <source>
        <dbReference type="PROSITE" id="PS50089"/>
    </source>
</evidence>
<dbReference type="InterPro" id="IPR018957">
    <property type="entry name" value="Znf_C3HC4_RING-type"/>
</dbReference>
<dbReference type="Gene3D" id="3.40.50.10190">
    <property type="entry name" value="BRCT domain"/>
    <property type="match status" value="1"/>
</dbReference>
<dbReference type="Proteomes" id="UP001372338">
    <property type="component" value="Unassembled WGS sequence"/>
</dbReference>
<dbReference type="PANTHER" id="PTHR47776">
    <property type="entry name" value="F5A8.9 PROTEIN"/>
    <property type="match status" value="1"/>
</dbReference>
<evidence type="ECO:0000256" key="9">
    <source>
        <dbReference type="SAM" id="Phobius"/>
    </source>
</evidence>
<dbReference type="PANTHER" id="PTHR47776:SF2">
    <property type="entry name" value="RING-TYPE E3 UBIQUITIN TRANSFERASE BRCA1"/>
    <property type="match status" value="1"/>
</dbReference>
<dbReference type="Pfam" id="PF00097">
    <property type="entry name" value="zf-C3HC4"/>
    <property type="match status" value="1"/>
</dbReference>
<evidence type="ECO:0000259" key="11">
    <source>
        <dbReference type="PROSITE" id="PS50172"/>
    </source>
</evidence>
<name>A0AAN9F147_CROPI</name>
<dbReference type="InterPro" id="IPR036420">
    <property type="entry name" value="BRCT_dom_sf"/>
</dbReference>
<dbReference type="Gene3D" id="3.30.40.10">
    <property type="entry name" value="Zinc/RING finger domain, C3HC4 (zinc finger)"/>
    <property type="match status" value="1"/>
</dbReference>
<dbReference type="InterPro" id="IPR001841">
    <property type="entry name" value="Znf_RING"/>
</dbReference>
<dbReference type="SMART" id="SM00184">
    <property type="entry name" value="RING"/>
    <property type="match status" value="1"/>
</dbReference>
<dbReference type="PROSITE" id="PS50089">
    <property type="entry name" value="ZF_RING_2"/>
    <property type="match status" value="1"/>
</dbReference>
<feature type="domain" description="RING-type" evidence="10">
    <location>
        <begin position="323"/>
        <end position="368"/>
    </location>
</feature>
<evidence type="ECO:0000256" key="5">
    <source>
        <dbReference type="ARBA" id="ARBA00022833"/>
    </source>
</evidence>
<proteinExistence type="predicted"/>
<evidence type="ECO:0000313" key="12">
    <source>
        <dbReference type="EMBL" id="KAK7266704.1"/>
    </source>
</evidence>
<organism evidence="12 13">
    <name type="scientific">Crotalaria pallida</name>
    <name type="common">Smooth rattlebox</name>
    <name type="synonym">Crotalaria striata</name>
    <dbReference type="NCBI Taxonomy" id="3830"/>
    <lineage>
        <taxon>Eukaryota</taxon>
        <taxon>Viridiplantae</taxon>
        <taxon>Streptophyta</taxon>
        <taxon>Embryophyta</taxon>
        <taxon>Tracheophyta</taxon>
        <taxon>Spermatophyta</taxon>
        <taxon>Magnoliopsida</taxon>
        <taxon>eudicotyledons</taxon>
        <taxon>Gunneridae</taxon>
        <taxon>Pentapetalae</taxon>
        <taxon>rosids</taxon>
        <taxon>fabids</taxon>
        <taxon>Fabales</taxon>
        <taxon>Fabaceae</taxon>
        <taxon>Papilionoideae</taxon>
        <taxon>50 kb inversion clade</taxon>
        <taxon>genistoids sensu lato</taxon>
        <taxon>core genistoids</taxon>
        <taxon>Crotalarieae</taxon>
        <taxon>Crotalaria</taxon>
    </lineage>
</organism>
<keyword evidence="3" id="KW-0479">Metal-binding</keyword>
<evidence type="ECO:0000256" key="7">
    <source>
        <dbReference type="PROSITE-ProRule" id="PRU00175"/>
    </source>
</evidence>
<keyword evidence="2" id="KW-0158">Chromosome</keyword>
<protein>
    <recommendedName>
        <fullName evidence="6">RING-type E3 ubiquitin transferase BRCA1</fullName>
    </recommendedName>
</protein>
<keyword evidence="5" id="KW-0862">Zinc</keyword>
<keyword evidence="13" id="KW-1185">Reference proteome</keyword>
<dbReference type="PROSITE" id="PS00518">
    <property type="entry name" value="ZF_RING_1"/>
    <property type="match status" value="1"/>
</dbReference>
<feature type="transmembrane region" description="Helical" evidence="9">
    <location>
        <begin position="444"/>
        <end position="463"/>
    </location>
</feature>
<dbReference type="GO" id="GO:0005694">
    <property type="term" value="C:chromosome"/>
    <property type="evidence" value="ECO:0007669"/>
    <property type="project" value="UniProtKB-SubCell"/>
</dbReference>
<keyword evidence="9" id="KW-0812">Transmembrane</keyword>
<dbReference type="AlphaFoldDB" id="A0AAN9F147"/>
<evidence type="ECO:0000256" key="8">
    <source>
        <dbReference type="SAM" id="MobiDB-lite"/>
    </source>
</evidence>
<dbReference type="SUPFAM" id="SSF52113">
    <property type="entry name" value="BRCT domain"/>
    <property type="match status" value="1"/>
</dbReference>
<dbReference type="InterPro" id="IPR017907">
    <property type="entry name" value="Znf_RING_CS"/>
</dbReference>
<feature type="region of interest" description="Disordered" evidence="8">
    <location>
        <begin position="158"/>
        <end position="190"/>
    </location>
</feature>
<sequence length="508" mass="57004">MKSVVATVSGYDEPERFDLIKMITYAGANYVEEMSKSNKITHLVSWKFEGKEFNNAKKWNIIIVNHQWFEDCIKEGRRVLEDPYTWQRYVGVVVGEKRVWPLLLKVPHTVKANCSTKKKVISDRSYDIGSEKQTTEISSGSSGNSAWEDFLMNKHEEVTSHSSRLSRKHKRNIHNDNGVSNVAGPSRKGRRTVKNIVDEVVLDPIILDLTREEDHLPRVSRLHTNAAATSSHSGGVNSENIQENREGLDAGLHNQRGTVNIASDGIQQIKDTNDICTNGDSTLFEEDPLPTSQTSGCSSPEKFTDGNQIDPVGTLPTPKELSCVICFEEYSSTRGILPCGHRYCYPCIQSWIARRTSIGKSSTCPLCKASFVMLKKVEHAATADQKVYSQTIPSDNSASDVYIGLDQELPDHGFEFAGDRSLRICSRVAMFAESEKSICIAWTLLYYLGHAVTARIFGGFFIITRIIRYALIHCNQWNPQVCPELYVVHGTSRDEIHCNCAELETVQF</sequence>
<keyword evidence="9" id="KW-1133">Transmembrane helix</keyword>
<gene>
    <name evidence="12" type="ORF">RIF29_19355</name>
</gene>
<keyword evidence="4 7" id="KW-0863">Zinc-finger</keyword>
<dbReference type="Pfam" id="PF12738">
    <property type="entry name" value="PTCB-BRCT"/>
    <property type="match status" value="1"/>
</dbReference>
<evidence type="ECO:0000256" key="4">
    <source>
        <dbReference type="ARBA" id="ARBA00022771"/>
    </source>
</evidence>
<dbReference type="PROSITE" id="PS50172">
    <property type="entry name" value="BRCT"/>
    <property type="match status" value="1"/>
</dbReference>
<feature type="region of interest" description="Disordered" evidence="8">
    <location>
        <begin position="284"/>
        <end position="308"/>
    </location>
</feature>
<feature type="domain" description="BRCT" evidence="11">
    <location>
        <begin position="1"/>
        <end position="86"/>
    </location>
</feature>
<dbReference type="SMART" id="SM00292">
    <property type="entry name" value="BRCT"/>
    <property type="match status" value="1"/>
</dbReference>
<evidence type="ECO:0000256" key="6">
    <source>
        <dbReference type="ARBA" id="ARBA00031556"/>
    </source>
</evidence>
<evidence type="ECO:0000256" key="3">
    <source>
        <dbReference type="ARBA" id="ARBA00022723"/>
    </source>
</evidence>
<evidence type="ECO:0000313" key="13">
    <source>
        <dbReference type="Proteomes" id="UP001372338"/>
    </source>
</evidence>
<evidence type="ECO:0000256" key="2">
    <source>
        <dbReference type="ARBA" id="ARBA00022454"/>
    </source>
</evidence>